<feature type="compositionally biased region" description="Basic residues" evidence="1">
    <location>
        <begin position="1"/>
        <end position="20"/>
    </location>
</feature>
<name>A0AA41SUL6_SCICA</name>
<comment type="caution">
    <text evidence="2">The sequence shown here is derived from an EMBL/GenBank/DDBJ whole genome shotgun (WGS) entry which is preliminary data.</text>
</comment>
<evidence type="ECO:0000313" key="3">
    <source>
        <dbReference type="Proteomes" id="UP001166674"/>
    </source>
</evidence>
<dbReference type="AlphaFoldDB" id="A0AA41SUL6"/>
<reference evidence="2" key="1">
    <citation type="submission" date="2020-03" db="EMBL/GenBank/DDBJ databases">
        <title>Studies in the Genomics of Life Span.</title>
        <authorList>
            <person name="Glass D."/>
        </authorList>
    </citation>
    <scope>NUCLEOTIDE SEQUENCE</scope>
    <source>
        <strain evidence="2">SUZIE</strain>
        <tissue evidence="2">Muscle</tissue>
    </source>
</reference>
<organism evidence="2 3">
    <name type="scientific">Sciurus carolinensis</name>
    <name type="common">Eastern gray squirrel</name>
    <dbReference type="NCBI Taxonomy" id="30640"/>
    <lineage>
        <taxon>Eukaryota</taxon>
        <taxon>Metazoa</taxon>
        <taxon>Chordata</taxon>
        <taxon>Craniata</taxon>
        <taxon>Vertebrata</taxon>
        <taxon>Euteleostomi</taxon>
        <taxon>Mammalia</taxon>
        <taxon>Eutheria</taxon>
        <taxon>Euarchontoglires</taxon>
        <taxon>Glires</taxon>
        <taxon>Rodentia</taxon>
        <taxon>Sciuromorpha</taxon>
        <taxon>Sciuridae</taxon>
        <taxon>Sciurinae</taxon>
        <taxon>Sciurini</taxon>
        <taxon>Sciurus</taxon>
    </lineage>
</organism>
<sequence>MSKNKKRKLKKKQHIRRKKAAGLVTKASGVSVMYQPGENCSEQEDLRGLRGGLLEESNTARRPVEKMQEDVETNNRKAEGILNLLKSTQDIYLEICFYDGFAPDADSAVRTGSAKLLLHCPESHSMPPSDVFILDHTRTLKLLHHTERWRRALESFPEHYVVPPDHARVISAFFNYWITHIFPEKDIE</sequence>
<dbReference type="PANTHER" id="PTHR22444">
    <property type="entry name" value="GLUTAMATE-RICH PROTEIN 1"/>
    <property type="match status" value="1"/>
</dbReference>
<dbReference type="Proteomes" id="UP001166674">
    <property type="component" value="Unassembled WGS sequence"/>
</dbReference>
<dbReference type="EMBL" id="JAATJV010180666">
    <property type="protein sequence ID" value="MBZ3871997.1"/>
    <property type="molecule type" value="Genomic_DNA"/>
</dbReference>
<dbReference type="PANTHER" id="PTHR22444:SF1">
    <property type="entry name" value="GLUTAMATE-RICH PROTEIN 1"/>
    <property type="match status" value="1"/>
</dbReference>
<evidence type="ECO:0000256" key="1">
    <source>
        <dbReference type="SAM" id="MobiDB-lite"/>
    </source>
</evidence>
<accession>A0AA41SUL6</accession>
<gene>
    <name evidence="2" type="ORF">SUZIE_115735</name>
</gene>
<keyword evidence="3" id="KW-1185">Reference proteome</keyword>
<feature type="region of interest" description="Disordered" evidence="1">
    <location>
        <begin position="1"/>
        <end position="21"/>
    </location>
</feature>
<dbReference type="InterPro" id="IPR026719">
    <property type="entry name" value="ERICH1"/>
</dbReference>
<protein>
    <submittedName>
        <fullName evidence="2">Glutamate-rich protein 1</fullName>
    </submittedName>
</protein>
<proteinExistence type="predicted"/>
<evidence type="ECO:0000313" key="2">
    <source>
        <dbReference type="EMBL" id="MBZ3871997.1"/>
    </source>
</evidence>